<dbReference type="EMBL" id="BK035277">
    <property type="protein sequence ID" value="DAG90741.1"/>
    <property type="molecule type" value="Genomic_DNA"/>
</dbReference>
<reference evidence="2" key="1">
    <citation type="journal article" date="2021" name="Proc. Natl. Acad. Sci. U.S.A.">
        <title>A Catalog of Tens of Thousands of Viruses from Human Metagenomes Reveals Hidden Associations with Chronic Diseases.</title>
        <authorList>
            <person name="Tisza M.J."/>
            <person name="Buck C.B."/>
        </authorList>
    </citation>
    <scope>NUCLEOTIDE SEQUENCE</scope>
    <source>
        <strain evidence="2">Ct0Ba24</strain>
    </source>
</reference>
<protein>
    <submittedName>
        <fullName evidence="2">Uncharacterized protein</fullName>
    </submittedName>
</protein>
<evidence type="ECO:0000256" key="1">
    <source>
        <dbReference type="SAM" id="Phobius"/>
    </source>
</evidence>
<keyword evidence="1" id="KW-0812">Transmembrane</keyword>
<proteinExistence type="predicted"/>
<name>A0A8S5VLF1_9CAUD</name>
<keyword evidence="1" id="KW-0472">Membrane</keyword>
<sequence length="34" mass="3809">MPDIILSGAFGFVCPVLYIIVAKWLFFNSQFSIA</sequence>
<evidence type="ECO:0000313" key="2">
    <source>
        <dbReference type="EMBL" id="DAG90741.1"/>
    </source>
</evidence>
<feature type="transmembrane region" description="Helical" evidence="1">
    <location>
        <begin position="6"/>
        <end position="26"/>
    </location>
</feature>
<accession>A0A8S5VLF1</accession>
<organism evidence="2">
    <name type="scientific">Ackermannviridae sp</name>
    <dbReference type="NCBI Taxonomy" id="2831612"/>
    <lineage>
        <taxon>Viruses</taxon>
        <taxon>Duplodnaviria</taxon>
        <taxon>Heunggongvirae</taxon>
        <taxon>Uroviricota</taxon>
        <taxon>Caudoviricetes</taxon>
        <taxon>Pantevenvirales</taxon>
        <taxon>Ackermannviridae</taxon>
    </lineage>
</organism>
<keyword evidence="1" id="KW-1133">Transmembrane helix</keyword>